<organism evidence="1 2">
    <name type="scientific">Acinetobacter marinus</name>
    <dbReference type="NCBI Taxonomy" id="281375"/>
    <lineage>
        <taxon>Bacteria</taxon>
        <taxon>Pseudomonadati</taxon>
        <taxon>Pseudomonadota</taxon>
        <taxon>Gammaproteobacteria</taxon>
        <taxon>Moraxellales</taxon>
        <taxon>Moraxellaceae</taxon>
        <taxon>Acinetobacter</taxon>
    </lineage>
</organism>
<protein>
    <submittedName>
        <fullName evidence="1">Uncharacterized protein</fullName>
    </submittedName>
</protein>
<evidence type="ECO:0000313" key="2">
    <source>
        <dbReference type="Proteomes" id="UP000242317"/>
    </source>
</evidence>
<dbReference type="OrthoDB" id="5464992at2"/>
<dbReference type="RefSeq" id="WP_092618211.1">
    <property type="nucleotide sequence ID" value="NZ_FMYK01000003.1"/>
</dbReference>
<accession>A0A1G6JCN4</accession>
<reference evidence="2" key="1">
    <citation type="submission" date="2016-09" db="EMBL/GenBank/DDBJ databases">
        <authorList>
            <person name="Varghese N."/>
            <person name="Submissions S."/>
        </authorList>
    </citation>
    <scope>NUCLEOTIDE SEQUENCE [LARGE SCALE GENOMIC DNA]</scope>
    <source>
        <strain evidence="2">ANC 3699</strain>
    </source>
</reference>
<dbReference type="AlphaFoldDB" id="A0A1G6JCN4"/>
<gene>
    <name evidence="1" type="ORF">SAMN05421749_103315</name>
</gene>
<name>A0A1G6JCN4_9GAMM</name>
<sequence length="196" mass="21744">MADALSGVDLGELHLAMANALQTAFATELKLVAFYREEDERHALKINELPALLMELTELAPDLDGNAGGEQLPVIARFELRVVVDAMHDKDSINNSAKVRVRALAAKIAHFIFKNRHFHGLKTGHAVLEDIVEDAFYPELDRYEVWRIDISVPVNIGESVWANDGVTPTAAYSWSPQIGTGNESHYQEIDDVRGLP</sequence>
<evidence type="ECO:0000313" key="1">
    <source>
        <dbReference type="EMBL" id="SDC16574.1"/>
    </source>
</evidence>
<proteinExistence type="predicted"/>
<keyword evidence="2" id="KW-1185">Reference proteome</keyword>
<dbReference type="EMBL" id="FMYK01000003">
    <property type="protein sequence ID" value="SDC16574.1"/>
    <property type="molecule type" value="Genomic_DNA"/>
</dbReference>
<dbReference type="Proteomes" id="UP000242317">
    <property type="component" value="Unassembled WGS sequence"/>
</dbReference>